<reference evidence="1" key="1">
    <citation type="submission" date="2023-07" db="EMBL/GenBank/DDBJ databases">
        <title>Two novel species in the genus Flavivirga.</title>
        <authorList>
            <person name="Kwon K."/>
        </authorList>
    </citation>
    <scope>NUCLEOTIDE SEQUENCE</scope>
    <source>
        <strain evidence="1">KACC 14157</strain>
    </source>
</reference>
<accession>A0ABT8X5C1</accession>
<dbReference type="EMBL" id="JAUOEM010000005">
    <property type="protein sequence ID" value="MDO5988749.1"/>
    <property type="molecule type" value="Genomic_DNA"/>
</dbReference>
<protein>
    <submittedName>
        <fullName evidence="1">Uncharacterized protein</fullName>
    </submittedName>
</protein>
<gene>
    <name evidence="1" type="ORF">Q4Q39_15155</name>
</gene>
<keyword evidence="2" id="KW-1185">Reference proteome</keyword>
<evidence type="ECO:0000313" key="1">
    <source>
        <dbReference type="EMBL" id="MDO5988749.1"/>
    </source>
</evidence>
<sequence>MIETINKYIEVWNTQTTEKLQDIFTKTAFYKDALQNGNAIDIMIVVNFQYN</sequence>
<dbReference type="RefSeq" id="WP_303283400.1">
    <property type="nucleotide sequence ID" value="NZ_BAABCZ010000004.1"/>
</dbReference>
<dbReference type="Proteomes" id="UP001176891">
    <property type="component" value="Unassembled WGS sequence"/>
</dbReference>
<name>A0ABT8X5C1_9FLAO</name>
<organism evidence="1 2">
    <name type="scientific">Flavivirga amylovorans</name>
    <dbReference type="NCBI Taxonomy" id="870486"/>
    <lineage>
        <taxon>Bacteria</taxon>
        <taxon>Pseudomonadati</taxon>
        <taxon>Bacteroidota</taxon>
        <taxon>Flavobacteriia</taxon>
        <taxon>Flavobacteriales</taxon>
        <taxon>Flavobacteriaceae</taxon>
        <taxon>Flavivirga</taxon>
    </lineage>
</organism>
<proteinExistence type="predicted"/>
<comment type="caution">
    <text evidence="1">The sequence shown here is derived from an EMBL/GenBank/DDBJ whole genome shotgun (WGS) entry which is preliminary data.</text>
</comment>
<evidence type="ECO:0000313" key="2">
    <source>
        <dbReference type="Proteomes" id="UP001176891"/>
    </source>
</evidence>